<proteinExistence type="predicted"/>
<sequence>MTLGTVHHRTPWAPAISRSNWSLRVNDSSAPVHSCARRVEPGNEEDQGAGTEVGDPARP</sequence>
<evidence type="ECO:0000256" key="1">
    <source>
        <dbReference type="SAM" id="MobiDB-lite"/>
    </source>
</evidence>
<evidence type="ECO:0000313" key="2">
    <source>
        <dbReference type="EMBL" id="KZV90934.1"/>
    </source>
</evidence>
<dbReference type="AlphaFoldDB" id="A0A165GS81"/>
<protein>
    <submittedName>
        <fullName evidence="2">Uncharacterized protein</fullName>
    </submittedName>
</protein>
<dbReference type="EMBL" id="KV426038">
    <property type="protein sequence ID" value="KZV90934.1"/>
    <property type="molecule type" value="Genomic_DNA"/>
</dbReference>
<keyword evidence="3" id="KW-1185">Reference proteome</keyword>
<feature type="region of interest" description="Disordered" evidence="1">
    <location>
        <begin position="26"/>
        <end position="59"/>
    </location>
</feature>
<dbReference type="InParanoid" id="A0A165GS81"/>
<accession>A0A165GS81</accession>
<evidence type="ECO:0000313" key="3">
    <source>
        <dbReference type="Proteomes" id="UP000077266"/>
    </source>
</evidence>
<organism evidence="2 3">
    <name type="scientific">Exidia glandulosa HHB12029</name>
    <dbReference type="NCBI Taxonomy" id="1314781"/>
    <lineage>
        <taxon>Eukaryota</taxon>
        <taxon>Fungi</taxon>
        <taxon>Dikarya</taxon>
        <taxon>Basidiomycota</taxon>
        <taxon>Agaricomycotina</taxon>
        <taxon>Agaricomycetes</taxon>
        <taxon>Auriculariales</taxon>
        <taxon>Exidiaceae</taxon>
        <taxon>Exidia</taxon>
    </lineage>
</organism>
<name>A0A165GS81_EXIGL</name>
<gene>
    <name evidence="2" type="ORF">EXIGLDRAFT_719862</name>
</gene>
<reference evidence="2 3" key="1">
    <citation type="journal article" date="2016" name="Mol. Biol. Evol.">
        <title>Comparative Genomics of Early-Diverging Mushroom-Forming Fungi Provides Insights into the Origins of Lignocellulose Decay Capabilities.</title>
        <authorList>
            <person name="Nagy L.G."/>
            <person name="Riley R."/>
            <person name="Tritt A."/>
            <person name="Adam C."/>
            <person name="Daum C."/>
            <person name="Floudas D."/>
            <person name="Sun H."/>
            <person name="Yadav J.S."/>
            <person name="Pangilinan J."/>
            <person name="Larsson K.H."/>
            <person name="Matsuura K."/>
            <person name="Barry K."/>
            <person name="Labutti K."/>
            <person name="Kuo R."/>
            <person name="Ohm R.A."/>
            <person name="Bhattacharya S.S."/>
            <person name="Shirouzu T."/>
            <person name="Yoshinaga Y."/>
            <person name="Martin F.M."/>
            <person name="Grigoriev I.V."/>
            <person name="Hibbett D.S."/>
        </authorList>
    </citation>
    <scope>NUCLEOTIDE SEQUENCE [LARGE SCALE GENOMIC DNA]</scope>
    <source>
        <strain evidence="2 3">HHB12029</strain>
    </source>
</reference>
<dbReference type="Proteomes" id="UP000077266">
    <property type="component" value="Unassembled WGS sequence"/>
</dbReference>